<accession>A0A1M5BUM8</accession>
<organism evidence="2 3">
    <name type="scientific">Flavisolibacter ginsengisoli DSM 18119</name>
    <dbReference type="NCBI Taxonomy" id="1121884"/>
    <lineage>
        <taxon>Bacteria</taxon>
        <taxon>Pseudomonadati</taxon>
        <taxon>Bacteroidota</taxon>
        <taxon>Chitinophagia</taxon>
        <taxon>Chitinophagales</taxon>
        <taxon>Chitinophagaceae</taxon>
        <taxon>Flavisolibacter</taxon>
    </lineage>
</organism>
<dbReference type="EMBL" id="FQUU01000011">
    <property type="protein sequence ID" value="SHF45932.1"/>
    <property type="molecule type" value="Genomic_DNA"/>
</dbReference>
<dbReference type="PROSITE" id="PS51257">
    <property type="entry name" value="PROKAR_LIPOPROTEIN"/>
    <property type="match status" value="1"/>
</dbReference>
<dbReference type="AlphaFoldDB" id="A0A1M5BUM8"/>
<reference evidence="2 3" key="1">
    <citation type="submission" date="2016-11" db="EMBL/GenBank/DDBJ databases">
        <authorList>
            <person name="Jaros S."/>
            <person name="Januszkiewicz K."/>
            <person name="Wedrychowicz H."/>
        </authorList>
    </citation>
    <scope>NUCLEOTIDE SEQUENCE [LARGE SCALE GENOMIC DNA]</scope>
    <source>
        <strain evidence="2 3">DSM 18119</strain>
    </source>
</reference>
<evidence type="ECO:0000313" key="2">
    <source>
        <dbReference type="EMBL" id="SHF45932.1"/>
    </source>
</evidence>
<gene>
    <name evidence="2" type="ORF">SAMN02745131_02677</name>
</gene>
<keyword evidence="3" id="KW-1185">Reference proteome</keyword>
<dbReference type="Proteomes" id="UP000184048">
    <property type="component" value="Unassembled WGS sequence"/>
</dbReference>
<evidence type="ECO:0000256" key="1">
    <source>
        <dbReference type="SAM" id="SignalP"/>
    </source>
</evidence>
<protein>
    <submittedName>
        <fullName evidence="2">Uncharacterized protein</fullName>
    </submittedName>
</protein>
<feature type="signal peptide" evidence="1">
    <location>
        <begin position="1"/>
        <end position="19"/>
    </location>
</feature>
<proteinExistence type="predicted"/>
<dbReference type="RefSeq" id="WP_072835845.1">
    <property type="nucleotide sequence ID" value="NZ_FQUU01000011.1"/>
</dbReference>
<evidence type="ECO:0000313" key="3">
    <source>
        <dbReference type="Proteomes" id="UP000184048"/>
    </source>
</evidence>
<feature type="chain" id="PRO_5012680116" evidence="1">
    <location>
        <begin position="20"/>
        <end position="147"/>
    </location>
</feature>
<dbReference type="OrthoDB" id="9881149at2"/>
<keyword evidence="1" id="KW-0732">Signal</keyword>
<sequence length="147" mass="16654">MKKFNLAVSLLLISMVACGQRGESVNPKKDHQEYQGYTIRLLPAMSGSYGYEIVKDKQLIVLQYRNPFTGSPDGLNRKEDTYKLAQWQIRQLATGKSWGHGMPLAQGKELKLPPALLQKLQMQGSRGPWINQRLSKKVAEELQINNN</sequence>
<name>A0A1M5BUM8_9BACT</name>